<name>A0A2N8UDI6_9BASI</name>
<gene>
    <name evidence="2" type="ORF">SRS1_13870</name>
</gene>
<evidence type="ECO:0000313" key="3">
    <source>
        <dbReference type="Proteomes" id="UP000239563"/>
    </source>
</evidence>
<proteinExistence type="predicted"/>
<evidence type="ECO:0000256" key="1">
    <source>
        <dbReference type="SAM" id="MobiDB-lite"/>
    </source>
</evidence>
<dbReference type="InterPro" id="IPR025444">
    <property type="entry name" value="Monooxy_af470"/>
</dbReference>
<feature type="region of interest" description="Disordered" evidence="1">
    <location>
        <begin position="290"/>
        <end position="319"/>
    </location>
</feature>
<dbReference type="Proteomes" id="UP000239563">
    <property type="component" value="Chromosome VII"/>
</dbReference>
<organism evidence="2 3">
    <name type="scientific">Sporisorium reilianum f. sp. reilianum</name>
    <dbReference type="NCBI Taxonomy" id="72559"/>
    <lineage>
        <taxon>Eukaryota</taxon>
        <taxon>Fungi</taxon>
        <taxon>Dikarya</taxon>
        <taxon>Basidiomycota</taxon>
        <taxon>Ustilaginomycotina</taxon>
        <taxon>Ustilaginomycetes</taxon>
        <taxon>Ustilaginales</taxon>
        <taxon>Ustilaginaceae</taxon>
        <taxon>Sporisorium</taxon>
    </lineage>
</organism>
<dbReference type="EMBL" id="LT795060">
    <property type="protein sequence ID" value="SJX63045.1"/>
    <property type="molecule type" value="Genomic_DNA"/>
</dbReference>
<reference evidence="2 3" key="1">
    <citation type="submission" date="2017-02" db="EMBL/GenBank/DDBJ databases">
        <authorList>
            <person name="Peterson S.W."/>
        </authorList>
    </citation>
    <scope>NUCLEOTIDE SEQUENCE [LARGE SCALE GENOMIC DNA]</scope>
    <source>
        <strain evidence="2 3">SRS1_H2-8</strain>
    </source>
</reference>
<evidence type="ECO:0000313" key="2">
    <source>
        <dbReference type="EMBL" id="SJX63045.1"/>
    </source>
</evidence>
<sequence>MTKANTDEPVHRPVFEAFDQQPWSQFGKSRNFKAAGLPAPSKGTSVAMSVFLRDQFTISTWLLMGATAQCGLVGIFGARLWIVGLPVVVLGLQLLKTLLQTAGLLSNPYMDGVIRGRTACHFPGKDGSYTGPSSNRSMAVLLISVRSNHPMGVLAPGMKELGAFFSGCVEWLEEDADARGLLGMTSWLNCAERAASNELLSIGYFRSVEDIHALAHHAIHRVGCKWWNESKSKLDHLCLTHEIFAVEAGSWENVFVDASPTHLGTTVVKGEDGRWRSPLIYTSAAHRSSANRMRRMRRTQTQAEQQRRQESDAITGEEY</sequence>
<accession>A0A2N8UDI6</accession>
<dbReference type="AlphaFoldDB" id="A0A2N8UDI6"/>
<protein>
    <submittedName>
        <fullName evidence="2">Uncharacterized protein</fullName>
    </submittedName>
</protein>
<dbReference type="Pfam" id="PF13826">
    <property type="entry name" value="Monooxy_af470-like"/>
    <property type="match status" value="1"/>
</dbReference>